<dbReference type="Proteomes" id="UP000316855">
    <property type="component" value="Chromosome"/>
</dbReference>
<dbReference type="AlphaFoldDB" id="A0A517VMN9"/>
<sequence>MGLKKAKKKPDLESVFLKIWREVTGLPPPEREVQFHPTRKWRLDFAWLKQRVAVEIQGGTFLKGKTGHSSGVGIQRDCEKGNAATMLGWRVLHFTTQDLRKQPVQCCEQVIDLLNWRFKT</sequence>
<evidence type="ECO:0000313" key="1">
    <source>
        <dbReference type="EMBL" id="QDT94180.1"/>
    </source>
</evidence>
<dbReference type="EMBL" id="CP036343">
    <property type="protein sequence ID" value="QDT94180.1"/>
    <property type="molecule type" value="Genomic_DNA"/>
</dbReference>
<reference evidence="1 2" key="1">
    <citation type="submission" date="2019-02" db="EMBL/GenBank/DDBJ databases">
        <title>Deep-cultivation of Planctomycetes and their phenomic and genomic characterization uncovers novel biology.</title>
        <authorList>
            <person name="Wiegand S."/>
            <person name="Jogler M."/>
            <person name="Boedeker C."/>
            <person name="Pinto D."/>
            <person name="Vollmers J."/>
            <person name="Rivas-Marin E."/>
            <person name="Kohn T."/>
            <person name="Peeters S.H."/>
            <person name="Heuer A."/>
            <person name="Rast P."/>
            <person name="Oberbeckmann S."/>
            <person name="Bunk B."/>
            <person name="Jeske O."/>
            <person name="Meyerdierks A."/>
            <person name="Storesund J.E."/>
            <person name="Kallscheuer N."/>
            <person name="Luecker S."/>
            <person name="Lage O.M."/>
            <person name="Pohl T."/>
            <person name="Merkel B.J."/>
            <person name="Hornburger P."/>
            <person name="Mueller R.-W."/>
            <person name="Bruemmer F."/>
            <person name="Labrenz M."/>
            <person name="Spormann A.M."/>
            <person name="Op den Camp H."/>
            <person name="Overmann J."/>
            <person name="Amann R."/>
            <person name="Jetten M.S.M."/>
            <person name="Mascher T."/>
            <person name="Medema M.H."/>
            <person name="Devos D.P."/>
            <person name="Kaster A.-K."/>
            <person name="Ovreas L."/>
            <person name="Rohde M."/>
            <person name="Galperin M.Y."/>
            <person name="Jogler C."/>
        </authorList>
    </citation>
    <scope>NUCLEOTIDE SEQUENCE [LARGE SCALE GENOMIC DNA]</scope>
    <source>
        <strain evidence="1 2">Pan161</strain>
    </source>
</reference>
<dbReference type="KEGG" id="gax:Pan161_58730"/>
<dbReference type="RefSeq" id="WP_197995571.1">
    <property type="nucleotide sequence ID" value="NZ_CP036343.1"/>
</dbReference>
<evidence type="ECO:0008006" key="3">
    <source>
        <dbReference type="Google" id="ProtNLM"/>
    </source>
</evidence>
<protein>
    <recommendedName>
        <fullName evidence="3">DUF559 domain-containing protein</fullName>
    </recommendedName>
</protein>
<proteinExistence type="predicted"/>
<organism evidence="1 2">
    <name type="scientific">Gimesia algae</name>
    <dbReference type="NCBI Taxonomy" id="2527971"/>
    <lineage>
        <taxon>Bacteria</taxon>
        <taxon>Pseudomonadati</taxon>
        <taxon>Planctomycetota</taxon>
        <taxon>Planctomycetia</taxon>
        <taxon>Planctomycetales</taxon>
        <taxon>Planctomycetaceae</taxon>
        <taxon>Gimesia</taxon>
    </lineage>
</organism>
<name>A0A517VMN9_9PLAN</name>
<evidence type="ECO:0000313" key="2">
    <source>
        <dbReference type="Proteomes" id="UP000316855"/>
    </source>
</evidence>
<dbReference type="SUPFAM" id="SSF52980">
    <property type="entry name" value="Restriction endonuclease-like"/>
    <property type="match status" value="1"/>
</dbReference>
<dbReference type="InterPro" id="IPR011335">
    <property type="entry name" value="Restrct_endonuc-II-like"/>
</dbReference>
<accession>A0A517VMN9</accession>
<keyword evidence="2" id="KW-1185">Reference proteome</keyword>
<gene>
    <name evidence="1" type="ORF">Pan161_58730</name>
</gene>
<dbReference type="Gene3D" id="3.40.960.10">
    <property type="entry name" value="VSR Endonuclease"/>
    <property type="match status" value="1"/>
</dbReference>